<dbReference type="Proteomes" id="UP000053477">
    <property type="component" value="Unassembled WGS sequence"/>
</dbReference>
<protein>
    <submittedName>
        <fullName evidence="2">Uncharacterized protein</fullName>
    </submittedName>
</protein>
<dbReference type="AlphaFoldDB" id="A0A0H2REU1"/>
<dbReference type="EMBL" id="KQ086029">
    <property type="protein sequence ID" value="KLO10344.1"/>
    <property type="molecule type" value="Genomic_DNA"/>
</dbReference>
<accession>A0A0H2REU1</accession>
<evidence type="ECO:0000313" key="2">
    <source>
        <dbReference type="EMBL" id="KLO10344.1"/>
    </source>
</evidence>
<gene>
    <name evidence="2" type="ORF">SCHPADRAFT_524712</name>
</gene>
<dbReference type="InParanoid" id="A0A0H2REU1"/>
<evidence type="ECO:0000256" key="1">
    <source>
        <dbReference type="SAM" id="MobiDB-lite"/>
    </source>
</evidence>
<dbReference type="CDD" id="cd21075">
    <property type="entry name" value="DBD_XPA-like"/>
    <property type="match status" value="1"/>
</dbReference>
<feature type="region of interest" description="Disordered" evidence="1">
    <location>
        <begin position="1"/>
        <end position="78"/>
    </location>
</feature>
<feature type="compositionally biased region" description="Basic residues" evidence="1">
    <location>
        <begin position="35"/>
        <end position="56"/>
    </location>
</feature>
<dbReference type="OrthoDB" id="3058642at2759"/>
<reference evidence="2 3" key="1">
    <citation type="submission" date="2015-04" db="EMBL/GenBank/DDBJ databases">
        <title>Complete genome sequence of Schizopora paradoxa KUC8140, a cosmopolitan wood degrader in East Asia.</title>
        <authorList>
            <consortium name="DOE Joint Genome Institute"/>
            <person name="Min B."/>
            <person name="Park H."/>
            <person name="Jang Y."/>
            <person name="Kim J.-J."/>
            <person name="Kim K.H."/>
            <person name="Pangilinan J."/>
            <person name="Lipzen A."/>
            <person name="Riley R."/>
            <person name="Grigoriev I.V."/>
            <person name="Spatafora J.W."/>
            <person name="Choi I.-G."/>
        </authorList>
    </citation>
    <scope>NUCLEOTIDE SEQUENCE [LARGE SCALE GENOMIC DNA]</scope>
    <source>
        <strain evidence="2 3">KUC8140</strain>
    </source>
</reference>
<organism evidence="2 3">
    <name type="scientific">Schizopora paradoxa</name>
    <dbReference type="NCBI Taxonomy" id="27342"/>
    <lineage>
        <taxon>Eukaryota</taxon>
        <taxon>Fungi</taxon>
        <taxon>Dikarya</taxon>
        <taxon>Basidiomycota</taxon>
        <taxon>Agaricomycotina</taxon>
        <taxon>Agaricomycetes</taxon>
        <taxon>Hymenochaetales</taxon>
        <taxon>Schizoporaceae</taxon>
        <taxon>Schizopora</taxon>
    </lineage>
</organism>
<keyword evidence="3" id="KW-1185">Reference proteome</keyword>
<name>A0A0H2REU1_9AGAM</name>
<sequence length="389" mass="44466">MTSSKCLSPNPHPPSSTPSSGDDESDEYSEPKASGSKKRKASTKGKAKASGTKKPKTVREVKDPKPPATDPSTWRKSKIPPHAAITKGDAMAQYRLDRDKDFKDLKYWEEPTMGDYVAHMYWVRDIERAAWSKHGSPEGFDYYLSLLRERYNKRNAKSPQKKPFQEPSQYIDESVAIKDKYVRAFSDLQSRFPRRLWMNMDSHLEKGLAKDTDIVIYGLGHRYKEADDCLYKLRVALQQGFKDTYPRRPTNPAPQSESFTALKALLDSAPGHGGFDRNHPPAGIVSHEDHEGNESLDWDNAFKRRIDEAMDAVLAEHEEEENKLHAQWMVYDEYVQHLEGPVYMSKSNVRPEPFWIDLARKKVFDDGRLCEKPVAKRSASSKFGIVGRQ</sequence>
<evidence type="ECO:0000313" key="3">
    <source>
        <dbReference type="Proteomes" id="UP000053477"/>
    </source>
</evidence>
<proteinExistence type="predicted"/>